<comment type="caution">
    <text evidence="2">The sequence shown here is derived from an EMBL/GenBank/DDBJ whole genome shotgun (WGS) entry which is preliminary data.</text>
</comment>
<dbReference type="InterPro" id="IPR052165">
    <property type="entry name" value="Membrane_assoc_protease"/>
</dbReference>
<keyword evidence="1" id="KW-0812">Transmembrane</keyword>
<evidence type="ECO:0000313" key="2">
    <source>
        <dbReference type="EMBL" id="KAB8039476.1"/>
    </source>
</evidence>
<keyword evidence="1" id="KW-1133">Transmembrane helix</keyword>
<dbReference type="EMBL" id="WFLM01000002">
    <property type="protein sequence ID" value="KAB8039476.1"/>
    <property type="molecule type" value="Genomic_DNA"/>
</dbReference>
<evidence type="ECO:0000313" key="3">
    <source>
        <dbReference type="Proteomes" id="UP000437748"/>
    </source>
</evidence>
<dbReference type="InterPro" id="IPR012340">
    <property type="entry name" value="NA-bd_OB-fold"/>
</dbReference>
<dbReference type="PANTHER" id="PTHR33507:SF3">
    <property type="entry name" value="INNER MEMBRANE PROTEIN YBBJ"/>
    <property type="match status" value="1"/>
</dbReference>
<dbReference type="AlphaFoldDB" id="A0A6N6VXN6"/>
<dbReference type="OrthoDB" id="5295348at2"/>
<dbReference type="Proteomes" id="UP000437748">
    <property type="component" value="Unassembled WGS sequence"/>
</dbReference>
<accession>A0A6N6VXN6</accession>
<feature type="transmembrane region" description="Helical" evidence="1">
    <location>
        <begin position="7"/>
        <end position="29"/>
    </location>
</feature>
<protein>
    <submittedName>
        <fullName evidence="2">Uncharacterized protein</fullName>
    </submittedName>
</protein>
<proteinExistence type="predicted"/>
<gene>
    <name evidence="2" type="ORF">GCL60_04265</name>
</gene>
<evidence type="ECO:0000256" key="1">
    <source>
        <dbReference type="SAM" id="Phobius"/>
    </source>
</evidence>
<organism evidence="2 3">
    <name type="scientific">Silvanigrella paludirubra</name>
    <dbReference type="NCBI Taxonomy" id="2499159"/>
    <lineage>
        <taxon>Bacteria</taxon>
        <taxon>Pseudomonadati</taxon>
        <taxon>Bdellovibrionota</taxon>
        <taxon>Oligoflexia</taxon>
        <taxon>Silvanigrellales</taxon>
        <taxon>Silvanigrellaceae</taxon>
        <taxon>Silvanigrella</taxon>
    </lineage>
</organism>
<sequence length="151" mass="17180">MTFDWHWLYFVFGVLFILIEIFTLTFYFLPIGIAAIVTGIFALFIQNVYIHVAIFTIAGIILLFLISKWKKSRFLKPVGSQFVAGLVGQQGVIIEGFMSSQSPGKVKIFSDIWEIHWDPHQENKIMNLKVGDLVKVITVEGNKVTVDKVKT</sequence>
<dbReference type="PANTHER" id="PTHR33507">
    <property type="entry name" value="INNER MEMBRANE PROTEIN YBBJ"/>
    <property type="match status" value="1"/>
</dbReference>
<dbReference type="GO" id="GO:0005886">
    <property type="term" value="C:plasma membrane"/>
    <property type="evidence" value="ECO:0007669"/>
    <property type="project" value="TreeGrafter"/>
</dbReference>
<keyword evidence="3" id="KW-1185">Reference proteome</keyword>
<feature type="transmembrane region" description="Helical" evidence="1">
    <location>
        <begin position="35"/>
        <end position="66"/>
    </location>
</feature>
<reference evidence="2 3" key="1">
    <citation type="submission" date="2019-10" db="EMBL/GenBank/DDBJ databases">
        <title>New species of Slilvanegrellaceae.</title>
        <authorList>
            <person name="Pitt A."/>
            <person name="Hahn M.W."/>
        </authorList>
    </citation>
    <scope>NUCLEOTIDE SEQUENCE [LARGE SCALE GENOMIC DNA]</scope>
    <source>
        <strain evidence="2 3">SP-Ram-0.45-NSY-1</strain>
    </source>
</reference>
<name>A0A6N6VXN6_9BACT</name>
<dbReference type="RefSeq" id="WP_153418701.1">
    <property type="nucleotide sequence ID" value="NZ_WFLM01000002.1"/>
</dbReference>
<dbReference type="Gene3D" id="2.40.50.140">
    <property type="entry name" value="Nucleic acid-binding proteins"/>
    <property type="match status" value="1"/>
</dbReference>
<keyword evidence="1" id="KW-0472">Membrane</keyword>